<evidence type="ECO:0000256" key="1">
    <source>
        <dbReference type="SAM" id="MobiDB-lite"/>
    </source>
</evidence>
<feature type="region of interest" description="Disordered" evidence="1">
    <location>
        <begin position="414"/>
        <end position="454"/>
    </location>
</feature>
<comment type="caution">
    <text evidence="3">The sequence shown here is derived from an EMBL/GenBank/DDBJ whole genome shotgun (WGS) entry which is preliminary data.</text>
</comment>
<keyword evidence="2" id="KW-0812">Transmembrane</keyword>
<feature type="transmembrane region" description="Helical" evidence="2">
    <location>
        <begin position="456"/>
        <end position="478"/>
    </location>
</feature>
<dbReference type="AlphaFoldDB" id="A0A8H4K176"/>
<feature type="region of interest" description="Disordered" evidence="1">
    <location>
        <begin position="488"/>
        <end position="541"/>
    </location>
</feature>
<proteinExistence type="predicted"/>
<reference evidence="3" key="1">
    <citation type="submission" date="2020-01" db="EMBL/GenBank/DDBJ databases">
        <title>Identification and distribution of gene clusters putatively required for synthesis of sphingolipid metabolism inhibitors in phylogenetically diverse species of the filamentous fungus Fusarium.</title>
        <authorList>
            <person name="Kim H.-S."/>
            <person name="Busman M."/>
            <person name="Brown D.W."/>
            <person name="Divon H."/>
            <person name="Uhlig S."/>
            <person name="Proctor R.H."/>
        </authorList>
    </citation>
    <scope>NUCLEOTIDE SEQUENCE</scope>
    <source>
        <strain evidence="3">NRRL 53441</strain>
    </source>
</reference>
<dbReference type="EMBL" id="JAADJG010000586">
    <property type="protein sequence ID" value="KAF4442807.1"/>
    <property type="molecule type" value="Genomic_DNA"/>
</dbReference>
<protein>
    <recommendedName>
        <fullName evidence="5">Sporulation-specific protein Sps2p</fullName>
    </recommendedName>
</protein>
<dbReference type="Proteomes" id="UP000605986">
    <property type="component" value="Unassembled WGS sequence"/>
</dbReference>
<accession>A0A8H4K176</accession>
<feature type="compositionally biased region" description="Polar residues" evidence="1">
    <location>
        <begin position="512"/>
        <end position="525"/>
    </location>
</feature>
<organism evidence="3 4">
    <name type="scientific">Fusarium austroafricanum</name>
    <dbReference type="NCBI Taxonomy" id="2364996"/>
    <lineage>
        <taxon>Eukaryota</taxon>
        <taxon>Fungi</taxon>
        <taxon>Dikarya</taxon>
        <taxon>Ascomycota</taxon>
        <taxon>Pezizomycotina</taxon>
        <taxon>Sordariomycetes</taxon>
        <taxon>Hypocreomycetidae</taxon>
        <taxon>Hypocreales</taxon>
        <taxon>Nectriaceae</taxon>
        <taxon>Fusarium</taxon>
        <taxon>Fusarium concolor species complex</taxon>
    </lineage>
</organism>
<gene>
    <name evidence="3" type="ORF">F53441_11635</name>
</gene>
<name>A0A8H4K176_9HYPO</name>
<evidence type="ECO:0000256" key="2">
    <source>
        <dbReference type="SAM" id="Phobius"/>
    </source>
</evidence>
<evidence type="ECO:0008006" key="5">
    <source>
        <dbReference type="Google" id="ProtNLM"/>
    </source>
</evidence>
<keyword evidence="2" id="KW-1133">Transmembrane helix</keyword>
<evidence type="ECO:0000313" key="3">
    <source>
        <dbReference type="EMBL" id="KAF4442807.1"/>
    </source>
</evidence>
<dbReference type="OrthoDB" id="536881at2759"/>
<sequence length="541" mass="58652">MMPLAKGRSLACSAETTSTLTDKTQISSLAASCPTYTGDINIVNVTGEMSFTGFKTIIGGITYQNNFTEDYVTIQSSTLKNVTNSLIMYGAWNEDKKPAGWLHLSLPALRTIDSIQTQYGWGMVYFNTDSRLNISGDFIINPNSSLIYAREVYVNASSVRKIWINDLGFSSSASLYSSVQRVNADIYVARNKGLKRVLFDNLDFVDDAIDIRFNPDLDDMSLSVTDAGRLRANNNGRDAHLSVPNLKKLGGRVIPMYYNGDKREAGGIFQDLVNVSLPMLTEVHGDDLGFSEGKLNFTSNFFSELRLPQLVTANCTLGIDDNMALNDISLSRLSYVKYLEVHDNPRLLNFTSNLLKKAESINMTGSFTNVEFFSLEEVTGDFYIAGETSMDCSWFDEHLFNGIVKGTYKCVGNHTKPSTERKPSTPTDLADLEDGASDQEGPRSEKKGGLPTGAKAGIGAGVGVAGLILLGCGAGLLMGKKKNPPGMIAHSPNTGYQKAELNGDAKPPTGAKQVQSVETSEMQDTGKSELPGNSARAELAG</sequence>
<keyword evidence="2" id="KW-0472">Membrane</keyword>
<evidence type="ECO:0000313" key="4">
    <source>
        <dbReference type="Proteomes" id="UP000605986"/>
    </source>
</evidence>
<keyword evidence="4" id="KW-1185">Reference proteome</keyword>